<protein>
    <submittedName>
        <fullName evidence="1">Uncharacterized protein</fullName>
    </submittedName>
</protein>
<name>A0A3N4HG70_ASCIM</name>
<proteinExistence type="predicted"/>
<reference evidence="1 2" key="1">
    <citation type="journal article" date="2018" name="Nat. Ecol. Evol.">
        <title>Pezizomycetes genomes reveal the molecular basis of ectomycorrhizal truffle lifestyle.</title>
        <authorList>
            <person name="Murat C."/>
            <person name="Payen T."/>
            <person name="Noel B."/>
            <person name="Kuo A."/>
            <person name="Morin E."/>
            <person name="Chen J."/>
            <person name="Kohler A."/>
            <person name="Krizsan K."/>
            <person name="Balestrini R."/>
            <person name="Da Silva C."/>
            <person name="Montanini B."/>
            <person name="Hainaut M."/>
            <person name="Levati E."/>
            <person name="Barry K.W."/>
            <person name="Belfiori B."/>
            <person name="Cichocki N."/>
            <person name="Clum A."/>
            <person name="Dockter R.B."/>
            <person name="Fauchery L."/>
            <person name="Guy J."/>
            <person name="Iotti M."/>
            <person name="Le Tacon F."/>
            <person name="Lindquist E.A."/>
            <person name="Lipzen A."/>
            <person name="Malagnac F."/>
            <person name="Mello A."/>
            <person name="Molinier V."/>
            <person name="Miyauchi S."/>
            <person name="Poulain J."/>
            <person name="Riccioni C."/>
            <person name="Rubini A."/>
            <person name="Sitrit Y."/>
            <person name="Splivallo R."/>
            <person name="Traeger S."/>
            <person name="Wang M."/>
            <person name="Zifcakova L."/>
            <person name="Wipf D."/>
            <person name="Zambonelli A."/>
            <person name="Paolocci F."/>
            <person name="Nowrousian M."/>
            <person name="Ottonello S."/>
            <person name="Baldrian P."/>
            <person name="Spatafora J.W."/>
            <person name="Henrissat B."/>
            <person name="Nagy L.G."/>
            <person name="Aury J.M."/>
            <person name="Wincker P."/>
            <person name="Grigoriev I.V."/>
            <person name="Bonfante P."/>
            <person name="Martin F.M."/>
        </authorList>
    </citation>
    <scope>NUCLEOTIDE SEQUENCE [LARGE SCALE GENOMIC DNA]</scope>
    <source>
        <strain evidence="1 2">RN42</strain>
    </source>
</reference>
<dbReference type="Proteomes" id="UP000275078">
    <property type="component" value="Unassembled WGS sequence"/>
</dbReference>
<dbReference type="EMBL" id="ML119973">
    <property type="protein sequence ID" value="RPA71110.1"/>
    <property type="molecule type" value="Genomic_DNA"/>
</dbReference>
<dbReference type="AlphaFoldDB" id="A0A3N4HG70"/>
<gene>
    <name evidence="1" type="ORF">BJ508DRAFT_315910</name>
</gene>
<evidence type="ECO:0000313" key="1">
    <source>
        <dbReference type="EMBL" id="RPA71110.1"/>
    </source>
</evidence>
<accession>A0A3N4HG70</accession>
<feature type="non-terminal residue" evidence="1">
    <location>
        <position position="1"/>
    </location>
</feature>
<keyword evidence="2" id="KW-1185">Reference proteome</keyword>
<evidence type="ECO:0000313" key="2">
    <source>
        <dbReference type="Proteomes" id="UP000275078"/>
    </source>
</evidence>
<sequence length="146" mass="16787">FVHVADDHGHDQNVADVPTRNGQSLLGEAQFFLSIENPLKVLADGYDEDQDPEIQDPDNPIRDDRLLLAYVSKHMIEETHDGLLLRFSRDQYRARNQADQRLSFIHAIAITSLVGILYKNRVGYFTWKDGCWTTHGRDQVIQRLQA</sequence>
<organism evidence="1 2">
    <name type="scientific">Ascobolus immersus RN42</name>
    <dbReference type="NCBI Taxonomy" id="1160509"/>
    <lineage>
        <taxon>Eukaryota</taxon>
        <taxon>Fungi</taxon>
        <taxon>Dikarya</taxon>
        <taxon>Ascomycota</taxon>
        <taxon>Pezizomycotina</taxon>
        <taxon>Pezizomycetes</taxon>
        <taxon>Pezizales</taxon>
        <taxon>Ascobolaceae</taxon>
        <taxon>Ascobolus</taxon>
    </lineage>
</organism>